<sequence>MDRNLCLVSKERISIVGHQRKELGKEEASHSFILKEENPGLVRISKCMYDERIKLWVEPIREVAHDAEDLIDEFIFNMEYYLCHVSQ</sequence>
<keyword evidence="2" id="KW-0547">Nucleotide-binding</keyword>
<comment type="caution">
    <text evidence="5">The sequence shown here is derived from an EMBL/GenBank/DDBJ whole genome shotgun (WGS) entry which is preliminary data.</text>
</comment>
<dbReference type="AlphaFoldDB" id="A0A438D570"/>
<dbReference type="Proteomes" id="UP000288805">
    <property type="component" value="Unassembled WGS sequence"/>
</dbReference>
<evidence type="ECO:0000313" key="6">
    <source>
        <dbReference type="Proteomes" id="UP000288805"/>
    </source>
</evidence>
<reference evidence="5 6" key="1">
    <citation type="journal article" date="2018" name="PLoS Genet.">
        <title>Population sequencing reveals clonal diversity and ancestral inbreeding in the grapevine cultivar Chardonnay.</title>
        <authorList>
            <person name="Roach M.J."/>
            <person name="Johnson D.L."/>
            <person name="Bohlmann J."/>
            <person name="van Vuuren H.J."/>
            <person name="Jones S.J."/>
            <person name="Pretorius I.S."/>
            <person name="Schmidt S.A."/>
            <person name="Borneman A.R."/>
        </authorList>
    </citation>
    <scope>NUCLEOTIDE SEQUENCE [LARGE SCALE GENOMIC DNA]</scope>
    <source>
        <strain evidence="6">cv. Chardonnay</strain>
        <tissue evidence="5">Leaf</tissue>
    </source>
</reference>
<dbReference type="Gene3D" id="1.20.5.4130">
    <property type="match status" value="1"/>
</dbReference>
<dbReference type="EMBL" id="QGNW01001791">
    <property type="protein sequence ID" value="RVW30625.1"/>
    <property type="molecule type" value="Genomic_DNA"/>
</dbReference>
<dbReference type="Pfam" id="PF18052">
    <property type="entry name" value="Rx_N"/>
    <property type="match status" value="1"/>
</dbReference>
<evidence type="ECO:0000256" key="3">
    <source>
        <dbReference type="ARBA" id="ARBA00022821"/>
    </source>
</evidence>
<evidence type="ECO:0000256" key="2">
    <source>
        <dbReference type="ARBA" id="ARBA00022741"/>
    </source>
</evidence>
<organism evidence="5 6">
    <name type="scientific">Vitis vinifera</name>
    <name type="common">Grape</name>
    <dbReference type="NCBI Taxonomy" id="29760"/>
    <lineage>
        <taxon>Eukaryota</taxon>
        <taxon>Viridiplantae</taxon>
        <taxon>Streptophyta</taxon>
        <taxon>Embryophyta</taxon>
        <taxon>Tracheophyta</taxon>
        <taxon>Spermatophyta</taxon>
        <taxon>Magnoliopsida</taxon>
        <taxon>eudicotyledons</taxon>
        <taxon>Gunneridae</taxon>
        <taxon>Pentapetalae</taxon>
        <taxon>rosids</taxon>
        <taxon>Vitales</taxon>
        <taxon>Vitaceae</taxon>
        <taxon>Viteae</taxon>
        <taxon>Vitis</taxon>
    </lineage>
</organism>
<gene>
    <name evidence="5" type="ORF">CK203_097645</name>
</gene>
<accession>A0A438D570</accession>
<dbReference type="InterPro" id="IPR041118">
    <property type="entry name" value="Rx_N"/>
</dbReference>
<keyword evidence="1" id="KW-0677">Repeat</keyword>
<protein>
    <recommendedName>
        <fullName evidence="4">Disease resistance N-terminal domain-containing protein</fullName>
    </recommendedName>
</protein>
<evidence type="ECO:0000259" key="4">
    <source>
        <dbReference type="Pfam" id="PF18052"/>
    </source>
</evidence>
<dbReference type="GO" id="GO:0000166">
    <property type="term" value="F:nucleotide binding"/>
    <property type="evidence" value="ECO:0007669"/>
    <property type="project" value="UniProtKB-KW"/>
</dbReference>
<feature type="domain" description="Disease resistance N-terminal" evidence="4">
    <location>
        <begin position="46"/>
        <end position="78"/>
    </location>
</feature>
<evidence type="ECO:0000256" key="1">
    <source>
        <dbReference type="ARBA" id="ARBA00022737"/>
    </source>
</evidence>
<keyword evidence="3" id="KW-0611">Plant defense</keyword>
<dbReference type="GO" id="GO:0006952">
    <property type="term" value="P:defense response"/>
    <property type="evidence" value="ECO:0007669"/>
    <property type="project" value="UniProtKB-KW"/>
</dbReference>
<evidence type="ECO:0000313" key="5">
    <source>
        <dbReference type="EMBL" id="RVW30625.1"/>
    </source>
</evidence>
<proteinExistence type="predicted"/>
<name>A0A438D570_VITVI</name>